<feature type="compositionally biased region" description="Low complexity" evidence="1">
    <location>
        <begin position="119"/>
        <end position="129"/>
    </location>
</feature>
<feature type="region of interest" description="Disordered" evidence="1">
    <location>
        <begin position="105"/>
        <end position="191"/>
    </location>
</feature>
<feature type="compositionally biased region" description="Low complexity" evidence="1">
    <location>
        <begin position="166"/>
        <end position="176"/>
    </location>
</feature>
<dbReference type="InterPro" id="IPR018613">
    <property type="entry name" value="Ccdc97-like"/>
</dbReference>
<feature type="region of interest" description="Disordered" evidence="1">
    <location>
        <begin position="1"/>
        <end position="35"/>
    </location>
</feature>
<evidence type="ECO:0000313" key="3">
    <source>
        <dbReference type="EMBL" id="TPX07633.1"/>
    </source>
</evidence>
<dbReference type="Pfam" id="PF09747">
    <property type="entry name" value="CCD97-like_C"/>
    <property type="match status" value="1"/>
</dbReference>
<dbReference type="PANTHER" id="PTHR31840">
    <property type="entry name" value="COILED-COIL DOMAIN-CONTAINING PROTEIN 97"/>
    <property type="match status" value="1"/>
</dbReference>
<dbReference type="PANTHER" id="PTHR31840:SF1">
    <property type="entry name" value="COILED-COIL DOMAIN-CONTAINING PROTEIN 97"/>
    <property type="match status" value="1"/>
</dbReference>
<gene>
    <name evidence="3" type="ORF">E0L32_010732</name>
</gene>
<dbReference type="EMBL" id="SKBQ01000089">
    <property type="protein sequence ID" value="TPX07633.1"/>
    <property type="molecule type" value="Genomic_DNA"/>
</dbReference>
<dbReference type="InParanoid" id="A0A507AJW1"/>
<name>A0A507AJW1_9PEZI</name>
<evidence type="ECO:0000256" key="1">
    <source>
        <dbReference type="SAM" id="MobiDB-lite"/>
    </source>
</evidence>
<evidence type="ECO:0000259" key="2">
    <source>
        <dbReference type="Pfam" id="PF09747"/>
    </source>
</evidence>
<dbReference type="InterPro" id="IPR040233">
    <property type="entry name" value="CCD97-like_C"/>
</dbReference>
<feature type="domain" description="CCD97-like C-terminal" evidence="2">
    <location>
        <begin position="36"/>
        <end position="237"/>
    </location>
</feature>
<sequence length="242" mass="27065">MAPSAVDETASDDLYSRPRPRPQRSPAEAAQVRIRNRRREYLEQNPDYFRSAEHELADPLLYDILIRRFQTPQERQAEGQAKGYARVLEGSLLRGEARLARMAESYASQPTGGGDSSRADPASSSAFRPADIRTHYQYQQPSPTAAAAASQPPSRADFLPAERNPATASAAAQAFAESDDDPPADRAEGQRRWDDFLRERFVHGGDDDFDYAGLVDADDRYDELERRDAEDAWFDDEEPGSP</sequence>
<proteinExistence type="predicted"/>
<dbReference type="GeneID" id="41978179"/>
<keyword evidence="4" id="KW-1185">Reference proteome</keyword>
<accession>A0A507AJW1</accession>
<comment type="caution">
    <text evidence="3">The sequence shown here is derived from an EMBL/GenBank/DDBJ whole genome shotgun (WGS) entry which is preliminary data.</text>
</comment>
<evidence type="ECO:0000313" key="4">
    <source>
        <dbReference type="Proteomes" id="UP000319257"/>
    </source>
</evidence>
<dbReference type="Proteomes" id="UP000319257">
    <property type="component" value="Unassembled WGS sequence"/>
</dbReference>
<dbReference type="OrthoDB" id="333176at2759"/>
<organism evidence="3 4">
    <name type="scientific">Thyridium curvatum</name>
    <dbReference type="NCBI Taxonomy" id="1093900"/>
    <lineage>
        <taxon>Eukaryota</taxon>
        <taxon>Fungi</taxon>
        <taxon>Dikarya</taxon>
        <taxon>Ascomycota</taxon>
        <taxon>Pezizomycotina</taxon>
        <taxon>Sordariomycetes</taxon>
        <taxon>Sordariomycetidae</taxon>
        <taxon>Thyridiales</taxon>
        <taxon>Thyridiaceae</taxon>
        <taxon>Thyridium</taxon>
    </lineage>
</organism>
<feature type="compositionally biased region" description="Low complexity" evidence="1">
    <location>
        <begin position="139"/>
        <end position="156"/>
    </location>
</feature>
<protein>
    <recommendedName>
        <fullName evidence="2">CCD97-like C-terminal domain-containing protein</fullName>
    </recommendedName>
</protein>
<reference evidence="3 4" key="1">
    <citation type="submission" date="2019-06" db="EMBL/GenBank/DDBJ databases">
        <title>Draft genome sequence of the filamentous fungus Phialemoniopsis curvata isolated from diesel fuel.</title>
        <authorList>
            <person name="Varaljay V.A."/>
            <person name="Lyon W.J."/>
            <person name="Crouch A.L."/>
            <person name="Drake C.E."/>
            <person name="Hollomon J.M."/>
            <person name="Nadeau L.J."/>
            <person name="Nunn H.S."/>
            <person name="Stevenson B.S."/>
            <person name="Bojanowski C.L."/>
            <person name="Crookes-Goodson W.J."/>
        </authorList>
    </citation>
    <scope>NUCLEOTIDE SEQUENCE [LARGE SCALE GENOMIC DNA]</scope>
    <source>
        <strain evidence="3 4">D216</strain>
    </source>
</reference>
<dbReference type="AlphaFoldDB" id="A0A507AJW1"/>
<dbReference type="RefSeq" id="XP_030989344.1">
    <property type="nucleotide sequence ID" value="XM_031133382.1"/>
</dbReference>